<dbReference type="Gene3D" id="3.30.2010.30">
    <property type="match status" value="1"/>
</dbReference>
<keyword evidence="10" id="KW-0862">Zinc</keyword>
<gene>
    <name evidence="18" type="primary">pepN</name>
    <name evidence="18" type="ORF">EP47_00295</name>
</gene>
<evidence type="ECO:0000313" key="18">
    <source>
        <dbReference type="EMBL" id="KGP64322.1"/>
    </source>
</evidence>
<evidence type="ECO:0000256" key="7">
    <source>
        <dbReference type="ARBA" id="ARBA00022670"/>
    </source>
</evidence>
<comment type="caution">
    <text evidence="18">The sequence shown here is derived from an EMBL/GenBank/DDBJ whole genome shotgun (WGS) entry which is preliminary data.</text>
</comment>
<keyword evidence="19" id="KW-1185">Reference proteome</keyword>
<dbReference type="InterPro" id="IPR027268">
    <property type="entry name" value="Peptidase_M4/M1_CTD_sf"/>
</dbReference>
<dbReference type="InterPro" id="IPR014782">
    <property type="entry name" value="Peptidase_M1_dom"/>
</dbReference>
<comment type="cofactor">
    <cofactor evidence="2">
        <name>Zn(2+)</name>
        <dbReference type="ChEBI" id="CHEBI:29105"/>
    </cofactor>
</comment>
<dbReference type="NCBIfam" id="TIGR02414">
    <property type="entry name" value="pepN_proteo"/>
    <property type="match status" value="1"/>
</dbReference>
<evidence type="ECO:0000313" key="19">
    <source>
        <dbReference type="Proteomes" id="UP000054422"/>
    </source>
</evidence>
<keyword evidence="6 18" id="KW-0031">Aminopeptidase</keyword>
<dbReference type="InterPro" id="IPR037144">
    <property type="entry name" value="Peptidase_M1_pepN_C_sf"/>
</dbReference>
<comment type="catalytic activity">
    <reaction evidence="1">
        <text>Release of an N-terminal amino acid, Xaa-|-Yaa- from a peptide, amide or arylamide. Xaa is preferably Ala, but may be most amino acids including Pro (slow action). When a terminal hydrophobic residue is followed by a prolyl residue, the two may be released as an intact Xaa-Pro dipeptide.</text>
        <dbReference type="EC" id="3.4.11.2"/>
    </reaction>
</comment>
<keyword evidence="9" id="KW-0378">Hydrolase</keyword>
<feature type="domain" description="Peptidase M1 membrane alanine aminopeptidase" evidence="14">
    <location>
        <begin position="224"/>
        <end position="434"/>
    </location>
</feature>
<dbReference type="SUPFAM" id="SSF63737">
    <property type="entry name" value="Leukotriene A4 hydrolase N-terminal domain"/>
    <property type="match status" value="1"/>
</dbReference>
<dbReference type="GO" id="GO:0006508">
    <property type="term" value="P:proteolysis"/>
    <property type="evidence" value="ECO:0007669"/>
    <property type="project" value="UniProtKB-UniRule"/>
</dbReference>
<dbReference type="PRINTS" id="PR00756">
    <property type="entry name" value="ALADIPTASE"/>
</dbReference>
<dbReference type="GO" id="GO:0008237">
    <property type="term" value="F:metallopeptidase activity"/>
    <property type="evidence" value="ECO:0007669"/>
    <property type="project" value="UniProtKB-UniRule"/>
</dbReference>
<evidence type="ECO:0000256" key="3">
    <source>
        <dbReference type="ARBA" id="ARBA00010136"/>
    </source>
</evidence>
<dbReference type="OrthoDB" id="100605at2"/>
<evidence type="ECO:0000256" key="8">
    <source>
        <dbReference type="ARBA" id="ARBA00022723"/>
    </source>
</evidence>
<dbReference type="GO" id="GO:0016285">
    <property type="term" value="F:alanyl aminopeptidase activity"/>
    <property type="evidence" value="ECO:0007669"/>
    <property type="project" value="UniProtKB-EC"/>
</dbReference>
<evidence type="ECO:0000259" key="14">
    <source>
        <dbReference type="Pfam" id="PF01433"/>
    </source>
</evidence>
<evidence type="ECO:0000256" key="12">
    <source>
        <dbReference type="ARBA" id="ARBA00059739"/>
    </source>
</evidence>
<dbReference type="EMBL" id="JNCF01000002">
    <property type="protein sequence ID" value="KGP64322.1"/>
    <property type="molecule type" value="Genomic_DNA"/>
</dbReference>
<dbReference type="Gene3D" id="2.60.40.1840">
    <property type="match status" value="1"/>
</dbReference>
<dbReference type="STRING" id="1498499.EP47_00295"/>
<evidence type="ECO:0000256" key="1">
    <source>
        <dbReference type="ARBA" id="ARBA00000098"/>
    </source>
</evidence>
<comment type="similarity">
    <text evidence="3">Belongs to the peptidase M1 family.</text>
</comment>
<dbReference type="InterPro" id="IPR012779">
    <property type="entry name" value="Peptidase_M1_pepN"/>
</dbReference>
<dbReference type="PANTHER" id="PTHR46322">
    <property type="entry name" value="PUROMYCIN-SENSITIVE AMINOPEPTIDASE"/>
    <property type="match status" value="1"/>
</dbReference>
<dbReference type="Pfam" id="PF17432">
    <property type="entry name" value="DUF3458_C"/>
    <property type="match status" value="1"/>
</dbReference>
<dbReference type="Pfam" id="PF11940">
    <property type="entry name" value="DUF3458"/>
    <property type="match status" value="1"/>
</dbReference>
<dbReference type="InterPro" id="IPR024601">
    <property type="entry name" value="Peptidase_M1_pepN_C"/>
</dbReference>
<evidence type="ECO:0000259" key="17">
    <source>
        <dbReference type="Pfam" id="PF17900"/>
    </source>
</evidence>
<evidence type="ECO:0000256" key="9">
    <source>
        <dbReference type="ARBA" id="ARBA00022801"/>
    </source>
</evidence>
<keyword evidence="11" id="KW-0482">Metalloprotease</keyword>
<dbReference type="Proteomes" id="UP000054422">
    <property type="component" value="Unassembled WGS sequence"/>
</dbReference>
<keyword evidence="7" id="KW-0645">Protease</keyword>
<sequence>MPDTTIYLKNYQAPLFTVESVELNFDLYDDHALVNSTIKLNRQNDGALHLYGEELELIRLSLNGRQLDSSEYSLTKEALIIEQCPDEMVLNIVTRIKPQENTQLSGLYRSNHLFCTQCEAEGFRRITYYLDRPDTLATFTTRITADKKQYPVLLSNGNLIDSGETSEGRHWVVWQDPFKKPSYLFALVAGNLVCIKDSFVTCSGRTVDLRIYVEPGNEDKCSHAMNSLKKAMKWDEEIYGREYDLDIYMIVAVSDFNMGAMENKGLNIFNSKYILARPDTATDQDFADIEGVVAHEYFHNWTGNRVTCRDWFQLSLKEGLTVFRDQEFSRDMNSRDVNRIMDVKALRSTQFPEDAGSMAHPVRPDSYQEINNFYTATVYNKGAEVIRMQHTLLGKERFRRGMDLYFKRHDGQAVTIDDFVSAMEDANGVDLSQFKLWYSQAGTPEVRVRSHFAAGRLEITMQQSCPPTPECHEKKPFHIPIRIALFDLKGQMIPIEHELLELKEKEQRFTFSGMNEKPVLSLLREFSAPVKIYDDLRQDDLLFLLQYETDGYAKWDAAQRLVLNCLNDCLELPVNEWVIPNALISAFQHVLQDDSLDMDLRAELLTPPGFEEVAASMKLVDVGKVEAIRDYFRQHLGLGLYEKAFHIYNKLWEAEDHRMHGQAYGRRKLRNVCLWLMMKARETDTLELCQQQFAKSQTMTDQIASCSLLVNCSNQSSRTKAIESFYEQWSHNELVLDKWFAMQATCELPGTLGHVKELIKHPAFCIKNPNKVRAVLGTFCMANPRNFHALDGSGYSFLSEMLIKLDKINPQITARLATPFTRWKSYDASRQKLIKGELEHLAKLDLSKDLREVVDKSLVIEED</sequence>
<evidence type="ECO:0000256" key="10">
    <source>
        <dbReference type="ARBA" id="ARBA00022833"/>
    </source>
</evidence>
<dbReference type="FunFam" id="2.60.40.1840:FF:000001">
    <property type="entry name" value="Aminopeptidase N"/>
    <property type="match status" value="1"/>
</dbReference>
<dbReference type="SUPFAM" id="SSF55486">
    <property type="entry name" value="Metalloproteases ('zincins'), catalytic domain"/>
    <property type="match status" value="1"/>
</dbReference>
<dbReference type="InterPro" id="IPR042097">
    <property type="entry name" value="Aminopeptidase_N-like_N_sf"/>
</dbReference>
<evidence type="ECO:0000256" key="4">
    <source>
        <dbReference type="ARBA" id="ARBA00012564"/>
    </source>
</evidence>
<organism evidence="18 19">
    <name type="scientific">Legionella norrlandica</name>
    <dbReference type="NCBI Taxonomy" id="1498499"/>
    <lineage>
        <taxon>Bacteria</taxon>
        <taxon>Pseudomonadati</taxon>
        <taxon>Pseudomonadota</taxon>
        <taxon>Gammaproteobacteria</taxon>
        <taxon>Legionellales</taxon>
        <taxon>Legionellaceae</taxon>
        <taxon>Legionella</taxon>
    </lineage>
</organism>
<dbReference type="GO" id="GO:0008270">
    <property type="term" value="F:zinc ion binding"/>
    <property type="evidence" value="ECO:0007669"/>
    <property type="project" value="InterPro"/>
</dbReference>
<dbReference type="InterPro" id="IPR035414">
    <property type="entry name" value="Peptidase_M1_pepN_Ig-like"/>
</dbReference>
<dbReference type="CDD" id="cd09600">
    <property type="entry name" value="M1_APN"/>
    <property type="match status" value="1"/>
</dbReference>
<dbReference type="Pfam" id="PF01433">
    <property type="entry name" value="Peptidase_M1"/>
    <property type="match status" value="1"/>
</dbReference>
<dbReference type="Pfam" id="PF17900">
    <property type="entry name" value="Peptidase_M1_N"/>
    <property type="match status" value="1"/>
</dbReference>
<dbReference type="AlphaFoldDB" id="A0A0A2SUA0"/>
<dbReference type="InterPro" id="IPR001930">
    <property type="entry name" value="Peptidase_M1"/>
</dbReference>
<dbReference type="Gene3D" id="2.60.40.1730">
    <property type="entry name" value="tricorn interacting facor f3 domain"/>
    <property type="match status" value="1"/>
</dbReference>
<dbReference type="FunFam" id="3.30.2010.30:FF:000002">
    <property type="entry name" value="Putative aminopeptidase N"/>
    <property type="match status" value="1"/>
</dbReference>
<accession>A0A0A2SUA0</accession>
<reference evidence="18 19" key="1">
    <citation type="submission" date="2014-05" db="EMBL/GenBank/DDBJ databases">
        <authorList>
            <person name="Rizzardi K."/>
            <person name="Winiecka-Krusnell J."/>
            <person name="Ramliden M."/>
            <person name="Alm E."/>
            <person name="Andersson S."/>
            <person name="Byfors S."/>
        </authorList>
    </citation>
    <scope>NUCLEOTIDE SEQUENCE [LARGE SCALE GENOMIC DNA]</scope>
    <source>
        <strain evidence="18 19">LEGN</strain>
    </source>
</reference>
<dbReference type="MEROPS" id="M01.005"/>
<dbReference type="PANTHER" id="PTHR46322:SF1">
    <property type="entry name" value="PUROMYCIN-SENSITIVE AMINOPEPTIDASE"/>
    <property type="match status" value="1"/>
</dbReference>
<dbReference type="RefSeq" id="WP_035886597.1">
    <property type="nucleotide sequence ID" value="NZ_JNCF01000002.1"/>
</dbReference>
<evidence type="ECO:0000256" key="13">
    <source>
        <dbReference type="NCBIfam" id="TIGR02414"/>
    </source>
</evidence>
<dbReference type="EC" id="3.4.11.2" evidence="4 13"/>
<name>A0A0A2SUA0_9GAMM</name>
<evidence type="ECO:0000259" key="15">
    <source>
        <dbReference type="Pfam" id="PF11940"/>
    </source>
</evidence>
<dbReference type="Gene3D" id="1.25.50.10">
    <property type="entry name" value="Peptidase M1, alanyl aminopeptidase, C-terminal domain"/>
    <property type="match status" value="1"/>
</dbReference>
<evidence type="ECO:0000256" key="11">
    <source>
        <dbReference type="ARBA" id="ARBA00023049"/>
    </source>
</evidence>
<dbReference type="InterPro" id="IPR045357">
    <property type="entry name" value="Aminopeptidase_N-like_N"/>
</dbReference>
<comment type="function">
    <text evidence="12">Aminopeptidase N is involved in the degradation of intracellular peptides generated by protein breakdown during normal growth as well as in response to nutrient starvation.</text>
</comment>
<dbReference type="FunFam" id="2.60.40.1730:FF:000005">
    <property type="entry name" value="Aminopeptidase N"/>
    <property type="match status" value="1"/>
</dbReference>
<feature type="domain" description="Peptidase M1 alanyl aminopeptidase C-terminal" evidence="16">
    <location>
        <begin position="539"/>
        <end position="858"/>
    </location>
</feature>
<dbReference type="Gene3D" id="1.10.390.10">
    <property type="entry name" value="Neutral Protease Domain 2"/>
    <property type="match status" value="1"/>
</dbReference>
<feature type="domain" description="Aminopeptidase N-like N-terminal" evidence="17">
    <location>
        <begin position="80"/>
        <end position="184"/>
    </location>
</feature>
<dbReference type="FunFam" id="1.10.390.10:FF:000002">
    <property type="entry name" value="Aminopeptidase N"/>
    <property type="match status" value="1"/>
</dbReference>
<keyword evidence="8" id="KW-0479">Metal-binding</keyword>
<dbReference type="InterPro" id="IPR038438">
    <property type="entry name" value="PepN_Ig-like_sf"/>
</dbReference>
<evidence type="ECO:0000256" key="6">
    <source>
        <dbReference type="ARBA" id="ARBA00022438"/>
    </source>
</evidence>
<evidence type="ECO:0000256" key="2">
    <source>
        <dbReference type="ARBA" id="ARBA00001947"/>
    </source>
</evidence>
<protein>
    <recommendedName>
        <fullName evidence="5 13">Aminopeptidase N</fullName>
        <ecNumber evidence="4 13">3.4.11.2</ecNumber>
    </recommendedName>
</protein>
<evidence type="ECO:0000259" key="16">
    <source>
        <dbReference type="Pfam" id="PF17432"/>
    </source>
</evidence>
<evidence type="ECO:0000256" key="5">
    <source>
        <dbReference type="ARBA" id="ARBA00015611"/>
    </source>
</evidence>
<proteinExistence type="inferred from homology"/>
<feature type="domain" description="Peptidase M1 alanyl aminopeptidase Ig-like fold" evidence="15">
    <location>
        <begin position="442"/>
        <end position="533"/>
    </location>
</feature>